<proteinExistence type="predicted"/>
<sequence>MTAEVWWLFLGYTVPMVFSPGPGNTVLATAGGRFGIRGSLSFWLGFEVANVALCALYGFGLGRVLHDVPWLHPVLKWGGVVYLLYLAWGFFRSTASSGGASEEPAQLGYGEGFLVVALNPKIHSMILVMFSQFLDPAMAMFTQTAQLTLAFLAVCVVCHFPWIYGGKLILGRFRSERAMRIQGWTFGLCMLAVAGYVAFVAPA</sequence>
<evidence type="ECO:0000256" key="6">
    <source>
        <dbReference type="SAM" id="Phobius"/>
    </source>
</evidence>
<feature type="transmembrane region" description="Helical" evidence="6">
    <location>
        <begin position="112"/>
        <end position="133"/>
    </location>
</feature>
<feature type="transmembrane region" description="Helical" evidence="6">
    <location>
        <begin position="74"/>
        <end position="91"/>
    </location>
</feature>
<keyword evidence="2" id="KW-1003">Cell membrane</keyword>
<evidence type="ECO:0000256" key="2">
    <source>
        <dbReference type="ARBA" id="ARBA00022475"/>
    </source>
</evidence>
<dbReference type="InterPro" id="IPR001123">
    <property type="entry name" value="LeuE-type"/>
</dbReference>
<keyword evidence="3 6" id="KW-0812">Transmembrane</keyword>
<dbReference type="EMBL" id="CP071090">
    <property type="protein sequence ID" value="QSQ25654.1"/>
    <property type="molecule type" value="Genomic_DNA"/>
</dbReference>
<evidence type="ECO:0000313" key="7">
    <source>
        <dbReference type="EMBL" id="QSQ25654.1"/>
    </source>
</evidence>
<feature type="transmembrane region" description="Helical" evidence="6">
    <location>
        <begin position="145"/>
        <end position="164"/>
    </location>
</feature>
<dbReference type="Proteomes" id="UP000662747">
    <property type="component" value="Chromosome"/>
</dbReference>
<dbReference type="Pfam" id="PF01810">
    <property type="entry name" value="LysE"/>
    <property type="match status" value="1"/>
</dbReference>
<accession>A0ABX7P590</accession>
<evidence type="ECO:0000256" key="5">
    <source>
        <dbReference type="ARBA" id="ARBA00023136"/>
    </source>
</evidence>
<name>A0ABX7P590_9BACT</name>
<evidence type="ECO:0000313" key="8">
    <source>
        <dbReference type="Proteomes" id="UP000662747"/>
    </source>
</evidence>
<keyword evidence="5 6" id="KW-0472">Membrane</keyword>
<reference evidence="7 8" key="1">
    <citation type="submission" date="2021-02" db="EMBL/GenBank/DDBJ databases">
        <title>De Novo genome assembly of isolated myxobacteria.</title>
        <authorList>
            <person name="Stevens D.C."/>
        </authorList>
    </citation>
    <scope>NUCLEOTIDE SEQUENCE [LARGE SCALE GENOMIC DNA]</scope>
    <source>
        <strain evidence="8">SCPEA02</strain>
    </source>
</reference>
<dbReference type="PANTHER" id="PTHR30086:SF20">
    <property type="entry name" value="ARGININE EXPORTER PROTEIN ARGO-RELATED"/>
    <property type="match status" value="1"/>
</dbReference>
<keyword evidence="8" id="KW-1185">Reference proteome</keyword>
<organism evidence="7 8">
    <name type="scientific">Pyxidicoccus parkwayensis</name>
    <dbReference type="NCBI Taxonomy" id="2813578"/>
    <lineage>
        <taxon>Bacteria</taxon>
        <taxon>Pseudomonadati</taxon>
        <taxon>Myxococcota</taxon>
        <taxon>Myxococcia</taxon>
        <taxon>Myxococcales</taxon>
        <taxon>Cystobacterineae</taxon>
        <taxon>Myxococcaceae</taxon>
        <taxon>Pyxidicoccus</taxon>
    </lineage>
</organism>
<feature type="transmembrane region" description="Helical" evidence="6">
    <location>
        <begin position="6"/>
        <end position="28"/>
    </location>
</feature>
<feature type="transmembrane region" description="Helical" evidence="6">
    <location>
        <begin position="40"/>
        <end position="62"/>
    </location>
</feature>
<evidence type="ECO:0000256" key="4">
    <source>
        <dbReference type="ARBA" id="ARBA00022989"/>
    </source>
</evidence>
<comment type="subcellular location">
    <subcellularLocation>
        <location evidence="1">Cell membrane</location>
        <topology evidence="1">Multi-pass membrane protein</topology>
    </subcellularLocation>
</comment>
<dbReference type="PANTHER" id="PTHR30086">
    <property type="entry name" value="ARGININE EXPORTER PROTEIN ARGO"/>
    <property type="match status" value="1"/>
</dbReference>
<gene>
    <name evidence="7" type="ORF">JY651_12290</name>
</gene>
<evidence type="ECO:0000256" key="3">
    <source>
        <dbReference type="ARBA" id="ARBA00022692"/>
    </source>
</evidence>
<keyword evidence="4 6" id="KW-1133">Transmembrane helix</keyword>
<evidence type="ECO:0000256" key="1">
    <source>
        <dbReference type="ARBA" id="ARBA00004651"/>
    </source>
</evidence>
<protein>
    <submittedName>
        <fullName evidence="7">LysE family translocator</fullName>
    </submittedName>
</protein>
<dbReference type="RefSeq" id="WP_206727207.1">
    <property type="nucleotide sequence ID" value="NZ_CP071090.1"/>
</dbReference>
<feature type="transmembrane region" description="Helical" evidence="6">
    <location>
        <begin position="184"/>
        <end position="201"/>
    </location>
</feature>